<dbReference type="InterPro" id="IPR013783">
    <property type="entry name" value="Ig-like_fold"/>
</dbReference>
<name>A0AAU7JQI3_9MICO</name>
<dbReference type="Pfam" id="PF02922">
    <property type="entry name" value="CBM_48"/>
    <property type="match status" value="1"/>
</dbReference>
<feature type="region of interest" description="Disordered" evidence="2">
    <location>
        <begin position="1603"/>
        <end position="1637"/>
    </location>
</feature>
<evidence type="ECO:0000256" key="1">
    <source>
        <dbReference type="ARBA" id="ARBA00008061"/>
    </source>
</evidence>
<protein>
    <submittedName>
        <fullName evidence="5">Pullulanase-type alpha-1,6-glucosidase</fullName>
    </submittedName>
</protein>
<dbReference type="Pfam" id="PF22058">
    <property type="entry name" value="X25_BaPul_like"/>
    <property type="match status" value="3"/>
</dbReference>
<dbReference type="SUPFAM" id="SSF51011">
    <property type="entry name" value="Glycosyl hydrolase domain"/>
    <property type="match status" value="2"/>
</dbReference>
<dbReference type="CDD" id="cd02860">
    <property type="entry name" value="E_set_Pullulanase"/>
    <property type="match status" value="1"/>
</dbReference>
<dbReference type="InterPro" id="IPR011839">
    <property type="entry name" value="Pullul_strch"/>
</dbReference>
<evidence type="ECO:0000259" key="4">
    <source>
        <dbReference type="SMART" id="SM00642"/>
    </source>
</evidence>
<dbReference type="Pfam" id="PF11852">
    <property type="entry name" value="Pullul_strch_C"/>
    <property type="match status" value="1"/>
</dbReference>
<evidence type="ECO:0000256" key="2">
    <source>
        <dbReference type="SAM" id="MobiDB-lite"/>
    </source>
</evidence>
<dbReference type="CDD" id="cd11339">
    <property type="entry name" value="AmyAc_bac_CMD_like_2"/>
    <property type="match status" value="1"/>
</dbReference>
<accession>A0AAU7JQI3</accession>
<dbReference type="Pfam" id="PF17967">
    <property type="entry name" value="Pullulanase_N2"/>
    <property type="match status" value="1"/>
</dbReference>
<dbReference type="Gene3D" id="2.60.40.1130">
    <property type="entry name" value="Rab geranylgeranyltransferase alpha-subunit, insert domain"/>
    <property type="match status" value="1"/>
</dbReference>
<keyword evidence="3" id="KW-0732">Signal</keyword>
<dbReference type="Gene3D" id="2.60.40.1180">
    <property type="entry name" value="Golgi alpha-mannosidase II"/>
    <property type="match status" value="2"/>
</dbReference>
<dbReference type="Gene3D" id="3.20.20.80">
    <property type="entry name" value="Glycosidases"/>
    <property type="match status" value="3"/>
</dbReference>
<dbReference type="InterPro" id="IPR054409">
    <property type="entry name" value="X25_BaPul-like"/>
</dbReference>
<dbReference type="SUPFAM" id="SSF81296">
    <property type="entry name" value="E set domains"/>
    <property type="match status" value="2"/>
</dbReference>
<feature type="domain" description="Glycosyl hydrolase family 13 catalytic" evidence="4">
    <location>
        <begin position="161"/>
        <end position="628"/>
    </location>
</feature>
<dbReference type="InterPro" id="IPR006047">
    <property type="entry name" value="GH13_cat_dom"/>
</dbReference>
<proteinExistence type="inferred from homology"/>
<dbReference type="Gene3D" id="2.60.40.10">
    <property type="entry name" value="Immunoglobulins"/>
    <property type="match status" value="4"/>
</dbReference>
<dbReference type="InterPro" id="IPR014756">
    <property type="entry name" value="Ig_E-set"/>
</dbReference>
<dbReference type="CDD" id="cd12962">
    <property type="entry name" value="X25_BaPul_like"/>
    <property type="match status" value="3"/>
</dbReference>
<sequence length="1935" mass="206215">MARSSVIAAVSGAALVLSGALVPLTATPAQAAARTVTLVGSLQSELGCSSDWAPDCTATDLTQVGATTAYAKTVTVPAGTYEYKVAVNHSWDESYGAGGAKGGANLPLVLKGPARLEFTYDDQSHQIGVRPVTLSGPATSADKAYAGDSLRQPLTKERYYFVMADRFANGDKGNDLGGLTGDRLKTGYDPTDKGFYHGGDLKGIQGKLDYIKGLGTTAIWLTPSFKNKPVQGTAGNESAGYHGYWITDFTQVDPHLGTNADLKALIAAAHAKGMKVFFDIITNHTADVINYKENQYTYRDKTAFPYKDADGTVFDDKAYAGKPGFPELDPKTSFPYTPVFTNPGDSTAKVPAWLNDPTNYHNRGDSTFAGESAEYGDFVGLDDLFTEKQNVEKGMEDIYKSWVDFGVDGFRIDTVKHVNMEFWQSFSPAMIAQAKARKNNDFFMFGEVYDSRPSYMSQFTTTGKLQATLDFGFQAQATNWAQGKSGTDLRDLYADDDYYTDTDSNAYELPTFLGNHDMGRVGYLLQGKDPVGPALMSRVKLADSLMYLTRGQPITYYGDEQGFVGYGGDKDARQDMFATKVGDRTKADGSVDRGYAEQPVLGGTAGSKDRYSTDAPLYQHIKGLAAVRAANPALADGAQVHRYASSNAGIFAFSRIDEGKRVEYVVAANNATSTKSATFSTYGHHQDFTPVYGATNRVRSAKDGRLTVSVPPQSVSVWKATSPMDKPKAAPAVYLTSPGAGEVVGGRAEIGAAIPDNTFAQVSFLYRPVGTTAWQKLGTDDNAPYRVFHDVSGMAKGTLLEYRAVAKDSAGHVSATSSYGIVGDPKASGGGDAGGVGPVTQPKNVSVPGDHNSEMGCAGDWAPDCSQAQLTLDPKDQVWKGTYTLPAAPYAYKAAIDKSWDENYGAGGHPGGDNISYTSTGAPVTFYYDHATHYATSDAQGPIITAPGSFQSELGCPADWSPDCMQPWLQDPDGDKVYTWSTDRLPAGTYEFKVAHGLSWGESYGAGGAAGGANMSVTVPADGMITSISYDLATHVATTKVTKAGSAPDLTKQRAIWVDRDTIAWPAAMVPDGANPALLKWRLAWSATGGLAVDAEDITGGSSAPLTLDPNGLSAKTVAAHPELKGYLALDLDKKTARQVPDILRGQVAVGMYDSLGRLLDATGTQNAYALDDVYAADASKRAYGVTFAGSRPTFRLWAPTAQKVDVLTWAPGSAADAPTSAATRTAMKRSDDGSWTATAGSRNARYLYEVTVWVPSTGKVEITQVTDPYSVALTLNSTRSVAVDLKDATYRPSQWSTTRSPALKQDVDSTIYELHVRDFSISDPTVSAENRGSYLAFAENGNGTKHLKALAAAGLNTVHLLPTFDIASIEEDPAKQAKPACDLKSFAPDSEQQQACIEPTRAGDAFNWGYDPWHWMAPEGSYASTPAKADGGARVAEFRTMVGALHQDGLRVVLDQVFNHTPTSGQASTSVLDKVVPGYYQRLNATGAVETSTCCQNVATEHAMAQKAMVDAVVLWAKDYKVDGFRFDLMGHASKANMLAIRAALDKLTPARDGVDGKKVYLYGEGWNFGEVANNARFVQATQGQLGGTGIGTFSDRLRDAVRGGGPFDDDPRTQGFGSGEATDPNGDSGANPSAATRLKHDTDLVQLGMAGNLRSFAFRLNENGVVTQGKDVDYNGSPAGYADQPDEVISYVDAHDNETLFDSLAFKLPQATTMTDRVRMNSVSLATTALAQTPSFWHAGADLLRSKSLDRNSYDSGDWFNTLDWTGADNGFGHGLPLKGDNEAKWPYMKPLLADPALKPTAGDVQSASAQAQELLKLRFSTPLFRLGNADAIRAKVSYPASGTADAHAGVIAMRIDDTKGTDADPRLKGLVVVINASPDAVTQKVPGLAGASLALSPVQASGADTVVKSSTWNSTAGTATVPPRTVAVFVQR</sequence>
<dbReference type="PANTHER" id="PTHR43002">
    <property type="entry name" value="GLYCOGEN DEBRANCHING ENZYME"/>
    <property type="match status" value="1"/>
</dbReference>
<evidence type="ECO:0000313" key="5">
    <source>
        <dbReference type="EMBL" id="XBO42314.1"/>
    </source>
</evidence>
<feature type="signal peptide" evidence="3">
    <location>
        <begin position="1"/>
        <end position="31"/>
    </location>
</feature>
<dbReference type="InterPro" id="IPR013780">
    <property type="entry name" value="Glyco_hydro_b"/>
</dbReference>
<dbReference type="SUPFAM" id="SSF51445">
    <property type="entry name" value="(Trans)glycosidases"/>
    <property type="match status" value="2"/>
</dbReference>
<dbReference type="NCBIfam" id="TIGR02103">
    <property type="entry name" value="pullul_strch"/>
    <property type="match status" value="1"/>
</dbReference>
<feature type="chain" id="PRO_5043683511" evidence="3">
    <location>
        <begin position="32"/>
        <end position="1935"/>
    </location>
</feature>
<dbReference type="GO" id="GO:0051060">
    <property type="term" value="F:pullulanase activity"/>
    <property type="evidence" value="ECO:0007669"/>
    <property type="project" value="InterPro"/>
</dbReference>
<dbReference type="InterPro" id="IPR017853">
    <property type="entry name" value="GH"/>
</dbReference>
<dbReference type="InterPro" id="IPR040671">
    <property type="entry name" value="Pullulanase_N2"/>
</dbReference>
<dbReference type="InterPro" id="IPR024561">
    <property type="entry name" value="Pullul_strch_C"/>
</dbReference>
<dbReference type="InterPro" id="IPR004193">
    <property type="entry name" value="Glyco_hydro_13_N"/>
</dbReference>
<reference evidence="5" key="1">
    <citation type="submission" date="2024-05" db="EMBL/GenBank/DDBJ databases">
        <authorList>
            <person name="Kim S."/>
            <person name="Heo J."/>
            <person name="Choi H."/>
            <person name="Choi Y."/>
            <person name="Kwon S.-W."/>
            <person name="Kim Y."/>
        </authorList>
    </citation>
    <scope>NUCLEOTIDE SEQUENCE</scope>
    <source>
        <strain evidence="5">KACC 23699</strain>
    </source>
</reference>
<dbReference type="RefSeq" id="WP_406829719.1">
    <property type="nucleotide sequence ID" value="NZ_CP157483.1"/>
</dbReference>
<dbReference type="Pfam" id="PF00128">
    <property type="entry name" value="Alpha-amylase"/>
    <property type="match status" value="1"/>
</dbReference>
<evidence type="ECO:0000256" key="3">
    <source>
        <dbReference type="SAM" id="SignalP"/>
    </source>
</evidence>
<comment type="similarity">
    <text evidence="1">Belongs to the glycosyl hydrolase 13 family.</text>
</comment>
<dbReference type="GO" id="GO:0005975">
    <property type="term" value="P:carbohydrate metabolic process"/>
    <property type="evidence" value="ECO:0007669"/>
    <property type="project" value="InterPro"/>
</dbReference>
<dbReference type="SMART" id="SM00642">
    <property type="entry name" value="Aamy"/>
    <property type="match status" value="1"/>
</dbReference>
<dbReference type="CDD" id="cd11341">
    <property type="entry name" value="AmyAc_Pullulanase_LD-like"/>
    <property type="match status" value="1"/>
</dbReference>
<dbReference type="EMBL" id="CP157483">
    <property type="protein sequence ID" value="XBO42314.1"/>
    <property type="molecule type" value="Genomic_DNA"/>
</dbReference>
<organism evidence="5">
    <name type="scientific">Pedococcus sp. KACC 23699</name>
    <dbReference type="NCBI Taxonomy" id="3149228"/>
    <lineage>
        <taxon>Bacteria</taxon>
        <taxon>Bacillati</taxon>
        <taxon>Actinomycetota</taxon>
        <taxon>Actinomycetes</taxon>
        <taxon>Micrococcales</taxon>
        <taxon>Intrasporangiaceae</taxon>
        <taxon>Pedococcus</taxon>
    </lineage>
</organism>
<feature type="region of interest" description="Disordered" evidence="2">
    <location>
        <begin position="588"/>
        <end position="608"/>
    </location>
</feature>
<gene>
    <name evidence="5" type="primary">pulA</name>
    <name evidence="5" type="ORF">ABEG17_12065</name>
</gene>